<dbReference type="NCBIfam" id="NF033709">
    <property type="entry name" value="PorV_fam"/>
    <property type="match status" value="1"/>
</dbReference>
<keyword evidence="1" id="KW-0732">Signal</keyword>
<evidence type="ECO:0000313" key="3">
    <source>
        <dbReference type="Proteomes" id="UP001139409"/>
    </source>
</evidence>
<organism evidence="2 3">
    <name type="scientific">Fulvivirga sedimenti</name>
    <dbReference type="NCBI Taxonomy" id="2879465"/>
    <lineage>
        <taxon>Bacteria</taxon>
        <taxon>Pseudomonadati</taxon>
        <taxon>Bacteroidota</taxon>
        <taxon>Cytophagia</taxon>
        <taxon>Cytophagales</taxon>
        <taxon>Fulvivirgaceae</taxon>
        <taxon>Fulvivirga</taxon>
    </lineage>
</organism>
<dbReference type="RefSeq" id="WP_225696789.1">
    <property type="nucleotide sequence ID" value="NZ_JAIXNE010000001.1"/>
</dbReference>
<protein>
    <submittedName>
        <fullName evidence="2">PorV/PorQ family protein</fullName>
    </submittedName>
</protein>
<feature type="signal peptide" evidence="1">
    <location>
        <begin position="1"/>
        <end position="19"/>
    </location>
</feature>
<reference evidence="2" key="1">
    <citation type="submission" date="2021-09" db="EMBL/GenBank/DDBJ databases">
        <title>Fulvivirga sp. isolated from coastal sediment.</title>
        <authorList>
            <person name="Yu H."/>
        </authorList>
    </citation>
    <scope>NUCLEOTIDE SEQUENCE</scope>
    <source>
        <strain evidence="2">1062</strain>
    </source>
</reference>
<proteinExistence type="predicted"/>
<dbReference type="AlphaFoldDB" id="A0A9X1HK95"/>
<evidence type="ECO:0000256" key="1">
    <source>
        <dbReference type="SAM" id="SignalP"/>
    </source>
</evidence>
<comment type="caution">
    <text evidence="2">The sequence shown here is derived from an EMBL/GenBank/DDBJ whole genome shotgun (WGS) entry which is preliminary data.</text>
</comment>
<gene>
    <name evidence="2" type="ORF">LDX50_02310</name>
</gene>
<dbReference type="EMBL" id="JAIXNE010000001">
    <property type="protein sequence ID" value="MCA6073678.1"/>
    <property type="molecule type" value="Genomic_DNA"/>
</dbReference>
<name>A0A9X1HK95_9BACT</name>
<sequence>MRKHLFLFLVLSIPLLASGQDNTPKYSNEFLSIGVGARGLAMSGSQTAHVGDITSAYWNPAGLTAMTGDFQVSLMHAEYFAGIAKYDYAGFGIRVDSLSTFAASVIRFGVDDIPDTRFLYDANGAINYDRIRFFSAADYAFLLSYARRIPQWNNLQLGANVKVIHRIAGDFASAWGFGIDLGAQYKTGGWQFGVMLQDITGTFNAWSHNAELVTSIYTQTGNEIPQNSVEITLPKMILGVARNFDLSNFSLLVSADFITTFDGKRNTLIKSDPISIDPALGVEVGYKQTAFLRLGVGDYQQIKDFDGSTYASYQPNFGVGARLNNVQIDYALTDIGNQAESLYSHVFSISIRFDKK</sequence>
<dbReference type="Proteomes" id="UP001139409">
    <property type="component" value="Unassembled WGS sequence"/>
</dbReference>
<evidence type="ECO:0000313" key="2">
    <source>
        <dbReference type="EMBL" id="MCA6073678.1"/>
    </source>
</evidence>
<keyword evidence="3" id="KW-1185">Reference proteome</keyword>
<feature type="chain" id="PRO_5040827995" evidence="1">
    <location>
        <begin position="20"/>
        <end position="356"/>
    </location>
</feature>
<dbReference type="Gene3D" id="2.40.160.60">
    <property type="entry name" value="Outer membrane protein transport protein (OMPP1/FadL/TodX)"/>
    <property type="match status" value="1"/>
</dbReference>
<accession>A0A9X1HK95</accession>